<name>M1J462_NPVSL</name>
<dbReference type="Proteomes" id="UP000232896">
    <property type="component" value="Segment"/>
</dbReference>
<organism evidence="1 2">
    <name type="scientific">Spodoptera littoralis nuclear polyhedrosis virus</name>
    <name type="common">SlNPV</name>
    <dbReference type="NCBI Taxonomy" id="10456"/>
    <lineage>
        <taxon>Viruses</taxon>
        <taxon>Viruses incertae sedis</taxon>
        <taxon>Naldaviricetes</taxon>
        <taxon>Lefavirales</taxon>
        <taxon>Baculoviridae</taxon>
        <taxon>Alphabaculovirus</taxon>
        <taxon>Alphabaculovirus splittoralis</taxon>
    </lineage>
</organism>
<evidence type="ECO:0000313" key="2">
    <source>
        <dbReference type="Proteomes" id="UP000232896"/>
    </source>
</evidence>
<dbReference type="OrthoDB" id="31366at10239"/>
<evidence type="ECO:0000313" key="1">
    <source>
        <dbReference type="EMBL" id="AGE89894.1"/>
    </source>
</evidence>
<gene>
    <name evidence="1" type="ORF">SlsnVgp039</name>
</gene>
<keyword evidence="2" id="KW-1185">Reference proteome</keyword>
<dbReference type="EMBL" id="JX454574">
    <property type="protein sequence ID" value="AGE89894.1"/>
    <property type="molecule type" value="Genomic_DNA"/>
</dbReference>
<accession>M1J462</accession>
<reference evidence="1 2" key="1">
    <citation type="journal article" date="2013" name="Virus Res.">
        <title>Determination and analysis of the genome sequence of Spodoptera littoralis multiple nucleopolyhedrovirus.</title>
        <authorList>
            <person name="Breitenbach J.E."/>
            <person name="El-Sheikh el.-S.A."/>
            <person name="Harrison R.L."/>
            <person name="Rowley D.L."/>
            <person name="Sparks M.E."/>
            <person name="Gundersen-Rindal D.E."/>
            <person name="Popham H.J."/>
        </authorList>
    </citation>
    <scope>NUCLEOTIDE SEQUENCE [LARGE SCALE GENOMIC DNA]</scope>
    <source>
        <strain evidence="1">AN1956</strain>
    </source>
</reference>
<sequence>MTIKMINNACQKFVTVVAEEFKKLNIEEKYPFIANEQFDFDMVFNMKDLYYPYDVTLDGKMVEYGSDTTGFDFDNSHILNMPIFQYLVRNVLNVHLGTRYFVKYNGKLYYIFINENNQIQYKILDFFETEYFTPKLALFEVNWNYTKHLANEYDNVFEFVQVIKEIVNDDDDNFQLLMTKCINYEAKFDDLNVYMSNMTI</sequence>
<proteinExistence type="predicted"/>
<organismHost>
    <name type="scientific">Lepidoptera</name>
    <name type="common">moths &amp; butterflies</name>
    <dbReference type="NCBI Taxonomy" id="7088"/>
</organismHost>
<protein>
    <submittedName>
        <fullName evidence="1">Uncharacterized protein</fullName>
    </submittedName>
</protein>